<dbReference type="PANTHER" id="PTHR47991">
    <property type="entry name" value="OXOGLUTARATE/IRON-DEPENDENT DIOXYGENASE"/>
    <property type="match status" value="1"/>
</dbReference>
<dbReference type="GO" id="GO:0046872">
    <property type="term" value="F:metal ion binding"/>
    <property type="evidence" value="ECO:0007669"/>
    <property type="project" value="UniProtKB-KW"/>
</dbReference>
<dbReference type="SUPFAM" id="SSF51197">
    <property type="entry name" value="Clavaminate synthase-like"/>
    <property type="match status" value="1"/>
</dbReference>
<dbReference type="Pfam" id="PF03171">
    <property type="entry name" value="2OG-FeII_Oxy"/>
    <property type="match status" value="1"/>
</dbReference>
<evidence type="ECO:0000313" key="8">
    <source>
        <dbReference type="EMBL" id="KAE8009238.1"/>
    </source>
</evidence>
<dbReference type="InterPro" id="IPR044861">
    <property type="entry name" value="IPNS-like_FE2OG_OXY"/>
</dbReference>
<dbReference type="InterPro" id="IPR027443">
    <property type="entry name" value="IPNS-like_sf"/>
</dbReference>
<comment type="similarity">
    <text evidence="1 5">Belongs to the iron/ascorbate-dependent oxidoreductase family.</text>
</comment>
<dbReference type="InterPro" id="IPR050295">
    <property type="entry name" value="Plant_2OG-oxidoreductases"/>
</dbReference>
<reference evidence="8 9" key="1">
    <citation type="submission" date="2019-06" db="EMBL/GenBank/DDBJ databases">
        <title>A chromosomal-level reference genome of Carpinus fangiana (Coryloideae, Betulaceae).</title>
        <authorList>
            <person name="Yang X."/>
            <person name="Wang Z."/>
            <person name="Zhang L."/>
            <person name="Hao G."/>
            <person name="Liu J."/>
            <person name="Yang Y."/>
        </authorList>
    </citation>
    <scope>NUCLEOTIDE SEQUENCE [LARGE SCALE GENOMIC DNA]</scope>
    <source>
        <strain evidence="8">Cfa_2016G</strain>
        <tissue evidence="8">Leaf</tissue>
    </source>
</reference>
<dbReference type="OrthoDB" id="288590at2759"/>
<evidence type="ECO:0000256" key="5">
    <source>
        <dbReference type="RuleBase" id="RU003682"/>
    </source>
</evidence>
<evidence type="ECO:0000313" key="9">
    <source>
        <dbReference type="Proteomes" id="UP000327013"/>
    </source>
</evidence>
<feature type="region of interest" description="Disordered" evidence="6">
    <location>
        <begin position="38"/>
        <end position="57"/>
    </location>
</feature>
<dbReference type="Gene3D" id="2.60.120.330">
    <property type="entry name" value="B-lactam Antibiotic, Isopenicillin N Synthase, Chain"/>
    <property type="match status" value="1"/>
</dbReference>
<feature type="compositionally biased region" description="Acidic residues" evidence="6">
    <location>
        <begin position="48"/>
        <end position="57"/>
    </location>
</feature>
<evidence type="ECO:0000256" key="3">
    <source>
        <dbReference type="ARBA" id="ARBA00022896"/>
    </source>
</evidence>
<dbReference type="PROSITE" id="PS51471">
    <property type="entry name" value="FE2OG_OXY"/>
    <property type="match status" value="1"/>
</dbReference>
<dbReference type="Proteomes" id="UP000327013">
    <property type="component" value="Chromosome 2"/>
</dbReference>
<dbReference type="GO" id="GO:0031418">
    <property type="term" value="F:L-ascorbic acid binding"/>
    <property type="evidence" value="ECO:0007669"/>
    <property type="project" value="UniProtKB-KW"/>
</dbReference>
<protein>
    <recommendedName>
        <fullName evidence="7">Fe2OG dioxygenase domain-containing protein</fullName>
    </recommendedName>
</protein>
<keyword evidence="4 5" id="KW-0408">Iron</keyword>
<evidence type="ECO:0000256" key="6">
    <source>
        <dbReference type="SAM" id="MobiDB-lite"/>
    </source>
</evidence>
<evidence type="ECO:0000259" key="7">
    <source>
        <dbReference type="PROSITE" id="PS51471"/>
    </source>
</evidence>
<dbReference type="InterPro" id="IPR005123">
    <property type="entry name" value="Oxoglu/Fe-dep_dioxygenase_dom"/>
</dbReference>
<dbReference type="EMBL" id="CM017322">
    <property type="protein sequence ID" value="KAE8009238.1"/>
    <property type="molecule type" value="Genomic_DNA"/>
</dbReference>
<proteinExistence type="inferred from homology"/>
<feature type="domain" description="Fe2OG dioxygenase" evidence="7">
    <location>
        <begin position="215"/>
        <end position="311"/>
    </location>
</feature>
<evidence type="ECO:0000256" key="1">
    <source>
        <dbReference type="ARBA" id="ARBA00008056"/>
    </source>
</evidence>
<keyword evidence="2 5" id="KW-0479">Metal-binding</keyword>
<keyword evidence="3" id="KW-0847">Vitamin C</keyword>
<feature type="region of interest" description="Disordered" evidence="6">
    <location>
        <begin position="1"/>
        <end position="20"/>
    </location>
</feature>
<dbReference type="AlphaFoldDB" id="A0A5N6QRX1"/>
<accession>A0A5N6QRX1</accession>
<dbReference type="FunFam" id="2.60.120.330:FF:000134">
    <property type="entry name" value="Uncharacterized protein"/>
    <property type="match status" value="1"/>
</dbReference>
<dbReference type="GO" id="GO:0016491">
    <property type="term" value="F:oxidoreductase activity"/>
    <property type="evidence" value="ECO:0007669"/>
    <property type="project" value="UniProtKB-KW"/>
</dbReference>
<evidence type="ECO:0000256" key="2">
    <source>
        <dbReference type="ARBA" id="ARBA00022723"/>
    </source>
</evidence>
<dbReference type="Pfam" id="PF14226">
    <property type="entry name" value="DIOX_N"/>
    <property type="match status" value="1"/>
</dbReference>
<gene>
    <name evidence="8" type="ORF">FH972_005687</name>
</gene>
<keyword evidence="5" id="KW-0560">Oxidoreductase</keyword>
<evidence type="ECO:0000256" key="4">
    <source>
        <dbReference type="ARBA" id="ARBA00023004"/>
    </source>
</evidence>
<dbReference type="InterPro" id="IPR026992">
    <property type="entry name" value="DIOX_N"/>
</dbReference>
<sequence length="366" mass="40915">MAATTPLVSEASRPSPTQFSKTTCVKKLAESPSLTSIPANYTFTKDPQEDEVVSEDPEEPIPVIDFSLLAYGTPDQRSTVIQELGRACKDWGFFMVINHGVPERLIERVIEGIRGFFDLTEEEKREFEGKNVLDTIRCGTSFNTSFDKVFFWRDFLKVIIQHPHHLHFPDKPAGFSEVWLEYCQRIRGVVRELLKGISESLGLEASYILKAMNMESAGLQSFVANLYPPCPQPDLAMGLPPHSDHGLLTVVTQNGIGGLQLQRNGKWVNVHALPNSLLVNTSDQLEYKSNVHRAVVNEKATRISLAIVNGPPLDAIVGPSPELVKKESSRPAYIEIKYKDYLGLHQTNKLYGKASLDRIRISNDVI</sequence>
<name>A0A5N6QRX1_9ROSI</name>
<organism evidence="8 9">
    <name type="scientific">Carpinus fangiana</name>
    <dbReference type="NCBI Taxonomy" id="176857"/>
    <lineage>
        <taxon>Eukaryota</taxon>
        <taxon>Viridiplantae</taxon>
        <taxon>Streptophyta</taxon>
        <taxon>Embryophyta</taxon>
        <taxon>Tracheophyta</taxon>
        <taxon>Spermatophyta</taxon>
        <taxon>Magnoliopsida</taxon>
        <taxon>eudicotyledons</taxon>
        <taxon>Gunneridae</taxon>
        <taxon>Pentapetalae</taxon>
        <taxon>rosids</taxon>
        <taxon>fabids</taxon>
        <taxon>Fagales</taxon>
        <taxon>Betulaceae</taxon>
        <taxon>Carpinus</taxon>
    </lineage>
</organism>
<keyword evidence="9" id="KW-1185">Reference proteome</keyword>